<protein>
    <recommendedName>
        <fullName evidence="2">FAR1 domain-containing protein</fullName>
    </recommendedName>
</protein>
<keyword evidence="4" id="KW-1185">Reference proteome</keyword>
<dbReference type="EMBL" id="JASCZI010241974">
    <property type="protein sequence ID" value="MED6208789.1"/>
    <property type="molecule type" value="Genomic_DNA"/>
</dbReference>
<evidence type="ECO:0000256" key="1">
    <source>
        <dbReference type="SAM" id="MobiDB-lite"/>
    </source>
</evidence>
<proteinExistence type="predicted"/>
<evidence type="ECO:0000313" key="3">
    <source>
        <dbReference type="EMBL" id="MED6208789.1"/>
    </source>
</evidence>
<reference evidence="3 4" key="1">
    <citation type="journal article" date="2023" name="Plants (Basel)">
        <title>Bridging the Gap: Combining Genomics and Transcriptomics Approaches to Understand Stylosanthes scabra, an Orphan Legume from the Brazilian Caatinga.</title>
        <authorList>
            <person name="Ferreira-Neto J.R.C."/>
            <person name="da Silva M.D."/>
            <person name="Binneck E."/>
            <person name="de Melo N.F."/>
            <person name="da Silva R.H."/>
            <person name="de Melo A.L.T.M."/>
            <person name="Pandolfi V."/>
            <person name="Bustamante F.O."/>
            <person name="Brasileiro-Vidal A.C."/>
            <person name="Benko-Iseppon A.M."/>
        </authorList>
    </citation>
    <scope>NUCLEOTIDE SEQUENCE [LARGE SCALE GENOMIC DNA]</scope>
    <source>
        <tissue evidence="3">Leaves</tissue>
    </source>
</reference>
<feature type="domain" description="FAR1" evidence="2">
    <location>
        <begin position="51"/>
        <end position="141"/>
    </location>
</feature>
<dbReference type="InterPro" id="IPR004330">
    <property type="entry name" value="FAR1_DNA_bnd_dom"/>
</dbReference>
<dbReference type="PANTHER" id="PTHR46328">
    <property type="entry name" value="FAR-RED IMPAIRED RESPONSIVE (FAR1) FAMILY PROTEIN-RELATED"/>
    <property type="match status" value="1"/>
</dbReference>
<sequence>MQCIIKEDVIVDENLKLIVDDKTMARVVQDPVEEEEPREGMWFGTLVEARKYYYGYAAKMGFVPKIRNTNFERHTKDKIPISQTFHCNKDGYRGSKKKPPKRAKTIAFVGCKARCYVAMVRATGLWKISRLELSHTHPLNPKRLGILESRSVIQSNDETGIQPNQTFLPLTGSSEKEGSFLATPLEEPSSSSPIHSPPEKNREICKDTESCCASRVVADHDFGSVLSKNFDAGGFIDRYLLTSSTMEVLEKVPSDENMSSMQPRLLKSAVLCRDMERKFSDLPKLKMKLAAKDKEIDFLSVKNIELYNKTIELSSQVSK</sequence>
<dbReference type="PANTHER" id="PTHR46328:SF30">
    <property type="entry name" value="OS04G0641500 PROTEIN"/>
    <property type="match status" value="1"/>
</dbReference>
<evidence type="ECO:0000313" key="4">
    <source>
        <dbReference type="Proteomes" id="UP001341840"/>
    </source>
</evidence>
<organism evidence="3 4">
    <name type="scientific">Stylosanthes scabra</name>
    <dbReference type="NCBI Taxonomy" id="79078"/>
    <lineage>
        <taxon>Eukaryota</taxon>
        <taxon>Viridiplantae</taxon>
        <taxon>Streptophyta</taxon>
        <taxon>Embryophyta</taxon>
        <taxon>Tracheophyta</taxon>
        <taxon>Spermatophyta</taxon>
        <taxon>Magnoliopsida</taxon>
        <taxon>eudicotyledons</taxon>
        <taxon>Gunneridae</taxon>
        <taxon>Pentapetalae</taxon>
        <taxon>rosids</taxon>
        <taxon>fabids</taxon>
        <taxon>Fabales</taxon>
        <taxon>Fabaceae</taxon>
        <taxon>Papilionoideae</taxon>
        <taxon>50 kb inversion clade</taxon>
        <taxon>dalbergioids sensu lato</taxon>
        <taxon>Dalbergieae</taxon>
        <taxon>Pterocarpus clade</taxon>
        <taxon>Stylosanthes</taxon>
    </lineage>
</organism>
<accession>A0ABU6YFB6</accession>
<name>A0ABU6YFB6_9FABA</name>
<gene>
    <name evidence="3" type="ORF">PIB30_048520</name>
</gene>
<evidence type="ECO:0000259" key="2">
    <source>
        <dbReference type="Pfam" id="PF03101"/>
    </source>
</evidence>
<dbReference type="Pfam" id="PF03101">
    <property type="entry name" value="FAR1"/>
    <property type="match status" value="1"/>
</dbReference>
<dbReference type="Proteomes" id="UP001341840">
    <property type="component" value="Unassembled WGS sequence"/>
</dbReference>
<comment type="caution">
    <text evidence="3">The sequence shown here is derived from an EMBL/GenBank/DDBJ whole genome shotgun (WGS) entry which is preliminary data.</text>
</comment>
<feature type="compositionally biased region" description="Low complexity" evidence="1">
    <location>
        <begin position="184"/>
        <end position="194"/>
    </location>
</feature>
<feature type="region of interest" description="Disordered" evidence="1">
    <location>
        <begin position="176"/>
        <end position="201"/>
    </location>
</feature>